<evidence type="ECO:0000259" key="1">
    <source>
        <dbReference type="Pfam" id="PF05118"/>
    </source>
</evidence>
<feature type="domain" description="Aspartyl/asparaginy/proline hydroxylase" evidence="1">
    <location>
        <begin position="49"/>
        <end position="208"/>
    </location>
</feature>
<evidence type="ECO:0000313" key="2">
    <source>
        <dbReference type="EMBL" id="SUZ84906.1"/>
    </source>
</evidence>
<reference evidence="2" key="1">
    <citation type="submission" date="2018-05" db="EMBL/GenBank/DDBJ databases">
        <authorList>
            <person name="Lanie J.A."/>
            <person name="Ng W.-L."/>
            <person name="Kazmierczak K.M."/>
            <person name="Andrzejewski T.M."/>
            <person name="Davidsen T.M."/>
            <person name="Wayne K.J."/>
            <person name="Tettelin H."/>
            <person name="Glass J.I."/>
            <person name="Rusch D."/>
            <person name="Podicherti R."/>
            <person name="Tsui H.-C.T."/>
            <person name="Winkler M.E."/>
        </authorList>
    </citation>
    <scope>NUCLEOTIDE SEQUENCE</scope>
</reference>
<dbReference type="Gene3D" id="2.60.120.330">
    <property type="entry name" value="B-lactam Antibiotic, Isopenicillin N Synthase, Chain"/>
    <property type="match status" value="1"/>
</dbReference>
<dbReference type="InterPro" id="IPR027443">
    <property type="entry name" value="IPNS-like_sf"/>
</dbReference>
<dbReference type="Pfam" id="PF05118">
    <property type="entry name" value="Asp_Arg_Hydrox"/>
    <property type="match status" value="1"/>
</dbReference>
<dbReference type="InterPro" id="IPR007803">
    <property type="entry name" value="Asp/Arg/Pro-Hydrxlase"/>
</dbReference>
<accession>A0A381QZN0</accession>
<dbReference type="SUPFAM" id="SSF51197">
    <property type="entry name" value="Clavaminate synthase-like"/>
    <property type="match status" value="1"/>
</dbReference>
<dbReference type="AlphaFoldDB" id="A0A381QZN0"/>
<dbReference type="EMBL" id="UINC01001612">
    <property type="protein sequence ID" value="SUZ84906.1"/>
    <property type="molecule type" value="Genomic_DNA"/>
</dbReference>
<organism evidence="2">
    <name type="scientific">marine metagenome</name>
    <dbReference type="NCBI Taxonomy" id="408172"/>
    <lineage>
        <taxon>unclassified sequences</taxon>
        <taxon>metagenomes</taxon>
        <taxon>ecological metagenomes</taxon>
    </lineage>
</organism>
<gene>
    <name evidence="2" type="ORF">METZ01_LOCUS37760</name>
</gene>
<protein>
    <recommendedName>
        <fullName evidence="1">Aspartyl/asparaginy/proline hydroxylase domain-containing protein</fullName>
    </recommendedName>
</protein>
<name>A0A381QZN0_9ZZZZ</name>
<sequence length="231" mass="27339">MLELEKFHTENNTVVQQKYPEVFDPKWIVTESGWPYFHLSSLDGQPWKEMYKEAEALSDKFHVHRDTYGDGWKSLTLHGLDEDTQSLDTYGDRQDTLKQLDWTWVADKCPVTKKFLTDVWPAEFFNRVRFMLLEPGGYILPHQDRQDHEKRLSVCNISLNNPEGCNFALKDKGRVPFKDEGSAFLMDISNVHSVWNTSDKPRIHMIIHYELGRRVRDFFYVLRESYFINRG</sequence>
<proteinExistence type="predicted"/>